<reference evidence="2" key="1">
    <citation type="submission" date="2021-06" db="EMBL/GenBank/DDBJ databases">
        <authorList>
            <person name="Kallberg Y."/>
            <person name="Tangrot J."/>
            <person name="Rosling A."/>
        </authorList>
    </citation>
    <scope>NUCLEOTIDE SEQUENCE</scope>
    <source>
        <strain evidence="2">IN212</strain>
    </source>
</reference>
<evidence type="ECO:0000313" key="2">
    <source>
        <dbReference type="EMBL" id="CAG8511109.1"/>
    </source>
</evidence>
<feature type="domain" description="Retrotransposon gag" evidence="1">
    <location>
        <begin position="8"/>
        <end position="73"/>
    </location>
</feature>
<organism evidence="2 3">
    <name type="scientific">Racocetra fulgida</name>
    <dbReference type="NCBI Taxonomy" id="60492"/>
    <lineage>
        <taxon>Eukaryota</taxon>
        <taxon>Fungi</taxon>
        <taxon>Fungi incertae sedis</taxon>
        <taxon>Mucoromycota</taxon>
        <taxon>Glomeromycotina</taxon>
        <taxon>Glomeromycetes</taxon>
        <taxon>Diversisporales</taxon>
        <taxon>Gigasporaceae</taxon>
        <taxon>Racocetra</taxon>
    </lineage>
</organism>
<dbReference type="Pfam" id="PF03732">
    <property type="entry name" value="Retrotrans_gag"/>
    <property type="match status" value="1"/>
</dbReference>
<gene>
    <name evidence="2" type="ORF">RFULGI_LOCUS2900</name>
</gene>
<dbReference type="Proteomes" id="UP000789396">
    <property type="component" value="Unassembled WGS sequence"/>
</dbReference>
<dbReference type="AlphaFoldDB" id="A0A9N8ZYP1"/>
<evidence type="ECO:0000259" key="1">
    <source>
        <dbReference type="Pfam" id="PF03732"/>
    </source>
</evidence>
<name>A0A9N8ZYP1_9GLOM</name>
<proteinExistence type="predicted"/>
<keyword evidence="3" id="KW-1185">Reference proteome</keyword>
<dbReference type="EMBL" id="CAJVPZ010002350">
    <property type="protein sequence ID" value="CAG8511109.1"/>
    <property type="molecule type" value="Genomic_DNA"/>
</dbReference>
<accession>A0A9N8ZYP1</accession>
<dbReference type="InterPro" id="IPR005162">
    <property type="entry name" value="Retrotrans_gag_dom"/>
</dbReference>
<evidence type="ECO:0000313" key="3">
    <source>
        <dbReference type="Proteomes" id="UP000789396"/>
    </source>
</evidence>
<dbReference type="OrthoDB" id="2421696at2759"/>
<protein>
    <submittedName>
        <fullName evidence="2">13454_t:CDS:1</fullName>
    </submittedName>
</protein>
<sequence>MPEKMKLWVHDLIRIKAKWDDVKDAIVKIVNAKNNDKTKISQLRNIKQGEKEILRRYASRFEDLAEALKGKIRQYEQQNWSAKVFPRQHGEK</sequence>
<comment type="caution">
    <text evidence="2">The sequence shown here is derived from an EMBL/GenBank/DDBJ whole genome shotgun (WGS) entry which is preliminary data.</text>
</comment>